<sequence>MSLSPALDPYRLPPSERCWWCDDKATTEEHRFKLSTLRRVARADTGQEDPRTVFKKSDDWEGLLRSIRKGAQVRWRKNMCAKCNNQRSQPFDLAYDTMEAFIVTHADDMMKWSRLSWADVYGAQWQQGAADLARYFGKQLGCMLATQRLPVPAELIGFLNGAKRCPPIAFMILRNWRAGDMHRTMLRDGFDDGITNFVGLLPATAYSREERFSAVDYVYHIGYVWFCVNWTEETDRSSWWEHDTIDMPMVNGELLSRLNWRILSVRERLRRARRRDQPT</sequence>
<evidence type="ECO:0000313" key="1">
    <source>
        <dbReference type="EMBL" id="RMB58711.1"/>
    </source>
</evidence>
<dbReference type="Proteomes" id="UP000275256">
    <property type="component" value="Unassembled WGS sequence"/>
</dbReference>
<proteinExistence type="predicted"/>
<organism evidence="1 2">
    <name type="scientific">Tessaracoccus antarcticus</name>
    <dbReference type="NCBI Taxonomy" id="2479848"/>
    <lineage>
        <taxon>Bacteria</taxon>
        <taxon>Bacillati</taxon>
        <taxon>Actinomycetota</taxon>
        <taxon>Actinomycetes</taxon>
        <taxon>Propionibacteriales</taxon>
        <taxon>Propionibacteriaceae</taxon>
        <taxon>Tessaracoccus</taxon>
    </lineage>
</organism>
<comment type="caution">
    <text evidence="1">The sequence shown here is derived from an EMBL/GenBank/DDBJ whole genome shotgun (WGS) entry which is preliminary data.</text>
</comment>
<evidence type="ECO:0000313" key="2">
    <source>
        <dbReference type="Proteomes" id="UP000275256"/>
    </source>
</evidence>
<protein>
    <submittedName>
        <fullName evidence="1">Uncharacterized protein</fullName>
    </submittedName>
</protein>
<reference evidence="1 2" key="1">
    <citation type="submission" date="2018-10" db="EMBL/GenBank/DDBJ databases">
        <title>Tessaracoccus antarcticuss sp. nov., isolated from sediment.</title>
        <authorList>
            <person name="Zhou L.Y."/>
            <person name="Du Z.J."/>
        </authorList>
    </citation>
    <scope>NUCLEOTIDE SEQUENCE [LARGE SCALE GENOMIC DNA]</scope>
    <source>
        <strain evidence="1 2">JDX10</strain>
    </source>
</reference>
<gene>
    <name evidence="1" type="ORF">EAX62_11260</name>
</gene>
<dbReference type="AlphaFoldDB" id="A0A3M0G173"/>
<name>A0A3M0G173_9ACTN</name>
<dbReference type="EMBL" id="REFW01000003">
    <property type="protein sequence ID" value="RMB58711.1"/>
    <property type="molecule type" value="Genomic_DNA"/>
</dbReference>
<keyword evidence="2" id="KW-1185">Reference proteome</keyword>
<accession>A0A3M0G173</accession>